<feature type="non-terminal residue" evidence="1">
    <location>
        <position position="1"/>
    </location>
</feature>
<name>A0A0F9MP87_9ZZZZ</name>
<gene>
    <name evidence="1" type="ORF">LCGC14_1129710</name>
</gene>
<organism evidence="1">
    <name type="scientific">marine sediment metagenome</name>
    <dbReference type="NCBI Taxonomy" id="412755"/>
    <lineage>
        <taxon>unclassified sequences</taxon>
        <taxon>metagenomes</taxon>
        <taxon>ecological metagenomes</taxon>
    </lineage>
</organism>
<reference evidence="1" key="1">
    <citation type="journal article" date="2015" name="Nature">
        <title>Complex archaea that bridge the gap between prokaryotes and eukaryotes.</title>
        <authorList>
            <person name="Spang A."/>
            <person name="Saw J.H."/>
            <person name="Jorgensen S.L."/>
            <person name="Zaremba-Niedzwiedzka K."/>
            <person name="Martijn J."/>
            <person name="Lind A.E."/>
            <person name="van Eijk R."/>
            <person name="Schleper C."/>
            <person name="Guy L."/>
            <person name="Ettema T.J."/>
        </authorList>
    </citation>
    <scope>NUCLEOTIDE SEQUENCE</scope>
</reference>
<dbReference type="AlphaFoldDB" id="A0A0F9MP87"/>
<proteinExistence type="predicted"/>
<dbReference type="EMBL" id="LAZR01005284">
    <property type="protein sequence ID" value="KKN01237.1"/>
    <property type="molecule type" value="Genomic_DNA"/>
</dbReference>
<sequence>PTIAELNKVKKKNIVEYLKELEAEKKLEVVHTEDPFAADVRAMLEAKKTESKEESDKKKKKKRKATINICPNCSKIMMGSKKKCPSCGFVLF</sequence>
<evidence type="ECO:0000313" key="1">
    <source>
        <dbReference type="EMBL" id="KKN01237.1"/>
    </source>
</evidence>
<protein>
    <submittedName>
        <fullName evidence="1">Uncharacterized protein</fullName>
    </submittedName>
</protein>
<comment type="caution">
    <text evidence="1">The sequence shown here is derived from an EMBL/GenBank/DDBJ whole genome shotgun (WGS) entry which is preliminary data.</text>
</comment>
<accession>A0A0F9MP87</accession>